<dbReference type="Pfam" id="PF08541">
    <property type="entry name" value="ACP_syn_III_C"/>
    <property type="match status" value="1"/>
</dbReference>
<keyword evidence="11" id="KW-1185">Reference proteome</keyword>
<comment type="catalytic activity">
    <reaction evidence="5">
        <text>a very-long-chain acyl-CoA + malonyl-CoA + H(+) = a very-long-chain 3-oxoacyl-CoA + CO2 + CoA</text>
        <dbReference type="Rhea" id="RHEA:32727"/>
        <dbReference type="ChEBI" id="CHEBI:15378"/>
        <dbReference type="ChEBI" id="CHEBI:16526"/>
        <dbReference type="ChEBI" id="CHEBI:57287"/>
        <dbReference type="ChEBI" id="CHEBI:57384"/>
        <dbReference type="ChEBI" id="CHEBI:90725"/>
        <dbReference type="ChEBI" id="CHEBI:90736"/>
        <dbReference type="EC" id="2.3.1.199"/>
    </reaction>
</comment>
<comment type="pathway">
    <text evidence="1 6">Lipid metabolism; fatty acid biosynthesis.</text>
</comment>
<keyword evidence="7" id="KW-0472">Membrane</keyword>
<evidence type="ECO:0000259" key="8">
    <source>
        <dbReference type="Pfam" id="PF08392"/>
    </source>
</evidence>
<feature type="transmembrane region" description="Helical" evidence="7">
    <location>
        <begin position="36"/>
        <end position="54"/>
    </location>
</feature>
<dbReference type="InterPro" id="IPR012392">
    <property type="entry name" value="3-ktacl-CoA_syn"/>
</dbReference>
<dbReference type="EMBL" id="JAVXUP010000958">
    <property type="protein sequence ID" value="KAK3018090.1"/>
    <property type="molecule type" value="Genomic_DNA"/>
</dbReference>
<evidence type="ECO:0000313" key="11">
    <source>
        <dbReference type="Proteomes" id="UP001188597"/>
    </source>
</evidence>
<dbReference type="InterPro" id="IPR013601">
    <property type="entry name" value="FAE1_typ3_polyketide_synth"/>
</dbReference>
<evidence type="ECO:0000313" key="10">
    <source>
        <dbReference type="EMBL" id="KAK3018090.1"/>
    </source>
</evidence>
<proteinExistence type="inferred from homology"/>
<dbReference type="GO" id="GO:0006633">
    <property type="term" value="P:fatty acid biosynthetic process"/>
    <property type="evidence" value="ECO:0007669"/>
    <property type="project" value="InterPro"/>
</dbReference>
<dbReference type="InterPro" id="IPR013747">
    <property type="entry name" value="ACP_syn_III_C"/>
</dbReference>
<dbReference type="GO" id="GO:0016020">
    <property type="term" value="C:membrane"/>
    <property type="evidence" value="ECO:0007669"/>
    <property type="project" value="InterPro"/>
</dbReference>
<comment type="caution">
    <text evidence="10">The sequence shown here is derived from an EMBL/GenBank/DDBJ whole genome shotgun (WGS) entry which is preliminary data.</text>
</comment>
<dbReference type="Proteomes" id="UP001188597">
    <property type="component" value="Unassembled WGS sequence"/>
</dbReference>
<organism evidence="10 11">
    <name type="scientific">Escallonia herrerae</name>
    <dbReference type="NCBI Taxonomy" id="1293975"/>
    <lineage>
        <taxon>Eukaryota</taxon>
        <taxon>Viridiplantae</taxon>
        <taxon>Streptophyta</taxon>
        <taxon>Embryophyta</taxon>
        <taxon>Tracheophyta</taxon>
        <taxon>Spermatophyta</taxon>
        <taxon>Magnoliopsida</taxon>
        <taxon>eudicotyledons</taxon>
        <taxon>Gunneridae</taxon>
        <taxon>Pentapetalae</taxon>
        <taxon>asterids</taxon>
        <taxon>campanulids</taxon>
        <taxon>Escalloniales</taxon>
        <taxon>Escalloniaceae</taxon>
        <taxon>Escallonia</taxon>
    </lineage>
</organism>
<sequence>MHINPQPPCPETSTSKALQIINMVEQVLMNTQKLQIAFLALLSFIALLHTTLSYTPILNAHLPLTLSCALCALLSLLYHLHTRPRPTLLLDYSCYKPPSHHHCTLAAAESFIRRGALFAPESIDFMRNIYLKSGLGNQTYAPPFIFHEDPIPTLNSAMQESQQGIFSSIDSLLSKTRTDPNQIDILIVTSGSFSPSPSLSSLIVNRYKLKPDVKTYNLSGMGCSSGVISIDLAANVLRTCKKVRFALVVITESITLNWYPGDNRPMLVSNCLFRVGCAAAILTNDPSRRRVAKMELVHSLRTHHGADDSAYRAAFQEEDDEGHTGISLTKDLIRVAGLNLREHMRVLAPRVLPLSQLASYVYSAAKAAVSRGESKPVVPDFTKAFEHMCIHTGGKAVIEQVRRVLRLGEEVTEPSRMTLNRFGNTSSSLVFYELAYFEAKGRVKRGDKMWMIAFGTGFKVGSLVWKWLRDSSLESDNPWEDCIDRYPLKTW</sequence>
<dbReference type="SUPFAM" id="SSF53901">
    <property type="entry name" value="Thiolase-like"/>
    <property type="match status" value="2"/>
</dbReference>
<evidence type="ECO:0000256" key="4">
    <source>
        <dbReference type="ARBA" id="ARBA00023315"/>
    </source>
</evidence>
<dbReference type="Pfam" id="PF08392">
    <property type="entry name" value="FAE1_CUT1_RppA"/>
    <property type="match status" value="1"/>
</dbReference>
<comment type="similarity">
    <text evidence="2 6">Belongs to the thiolase-like superfamily. Chalcone/stilbene synthases family.</text>
</comment>
<dbReference type="PANTHER" id="PTHR31561">
    <property type="entry name" value="3-KETOACYL-COA SYNTHASE"/>
    <property type="match status" value="1"/>
</dbReference>
<evidence type="ECO:0000256" key="7">
    <source>
        <dbReference type="SAM" id="Phobius"/>
    </source>
</evidence>
<dbReference type="PIRSF" id="PIRSF036417">
    <property type="entry name" value="3-ktacl-CoA_syn"/>
    <property type="match status" value="1"/>
</dbReference>
<name>A0AA89AWK8_9ASTE</name>
<dbReference type="GO" id="GO:0009922">
    <property type="term" value="F:fatty acid elongase activity"/>
    <property type="evidence" value="ECO:0007669"/>
    <property type="project" value="UniProtKB-EC"/>
</dbReference>
<evidence type="ECO:0000256" key="3">
    <source>
        <dbReference type="ARBA" id="ARBA00022679"/>
    </source>
</evidence>
<keyword evidence="4 6" id="KW-0012">Acyltransferase</keyword>
<keyword evidence="7" id="KW-0812">Transmembrane</keyword>
<feature type="domain" description="FAE" evidence="8">
    <location>
        <begin position="81"/>
        <end position="363"/>
    </location>
</feature>
<dbReference type="CDD" id="cd00831">
    <property type="entry name" value="CHS_like"/>
    <property type="match status" value="1"/>
</dbReference>
<keyword evidence="7" id="KW-1133">Transmembrane helix</keyword>
<protein>
    <recommendedName>
        <fullName evidence="6">3-ketoacyl-CoA synthase</fullName>
        <ecNumber evidence="6">2.3.1.-</ecNumber>
    </recommendedName>
</protein>
<evidence type="ECO:0000256" key="5">
    <source>
        <dbReference type="ARBA" id="ARBA00047375"/>
    </source>
</evidence>
<reference evidence="10" key="1">
    <citation type="submission" date="2022-12" db="EMBL/GenBank/DDBJ databases">
        <title>Draft genome assemblies for two species of Escallonia (Escalloniales).</title>
        <authorList>
            <person name="Chanderbali A."/>
            <person name="Dervinis C."/>
            <person name="Anghel I."/>
            <person name="Soltis D."/>
            <person name="Soltis P."/>
            <person name="Zapata F."/>
        </authorList>
    </citation>
    <scope>NUCLEOTIDE SEQUENCE</scope>
    <source>
        <strain evidence="10">UCBG64.0493</strain>
        <tissue evidence="10">Leaf</tissue>
    </source>
</reference>
<evidence type="ECO:0000256" key="2">
    <source>
        <dbReference type="ARBA" id="ARBA00005531"/>
    </source>
</evidence>
<dbReference type="Gene3D" id="3.40.47.10">
    <property type="match status" value="1"/>
</dbReference>
<dbReference type="EC" id="2.3.1.-" evidence="6"/>
<evidence type="ECO:0000256" key="1">
    <source>
        <dbReference type="ARBA" id="ARBA00005194"/>
    </source>
</evidence>
<dbReference type="InterPro" id="IPR016039">
    <property type="entry name" value="Thiolase-like"/>
</dbReference>
<accession>A0AA89AWK8</accession>
<evidence type="ECO:0000256" key="6">
    <source>
        <dbReference type="PIRNR" id="PIRNR036417"/>
    </source>
</evidence>
<feature type="domain" description="Beta-ketoacyl-[acyl-carrier-protein] synthase III C-terminal" evidence="9">
    <location>
        <begin position="386"/>
        <end position="467"/>
    </location>
</feature>
<keyword evidence="3 6" id="KW-0808">Transferase</keyword>
<evidence type="ECO:0000259" key="9">
    <source>
        <dbReference type="Pfam" id="PF08541"/>
    </source>
</evidence>
<gene>
    <name evidence="10" type="ORF">RJ639_004775</name>
</gene>
<dbReference type="AlphaFoldDB" id="A0AA89AWK8"/>